<keyword evidence="3 6" id="KW-0479">Metal-binding</keyword>
<dbReference type="Pfam" id="PF00210">
    <property type="entry name" value="Ferritin"/>
    <property type="match status" value="1"/>
</dbReference>
<dbReference type="InterPro" id="IPR009078">
    <property type="entry name" value="Ferritin-like_SF"/>
</dbReference>
<evidence type="ECO:0000256" key="5">
    <source>
        <dbReference type="ARBA" id="ARBA00023004"/>
    </source>
</evidence>
<dbReference type="RefSeq" id="WP_035473901.1">
    <property type="nucleotide sequence ID" value="NZ_JRGF01000010.1"/>
</dbReference>
<evidence type="ECO:0000256" key="4">
    <source>
        <dbReference type="ARBA" id="ARBA00023002"/>
    </source>
</evidence>
<dbReference type="InterPro" id="IPR008331">
    <property type="entry name" value="Ferritin_DPS_dom"/>
</dbReference>
<dbReference type="PROSITE" id="PS50905">
    <property type="entry name" value="FERRITIN_LIKE"/>
    <property type="match status" value="1"/>
</dbReference>
<dbReference type="SUPFAM" id="SSF47240">
    <property type="entry name" value="Ferritin-like"/>
    <property type="match status" value="1"/>
</dbReference>
<dbReference type="InterPro" id="IPR012347">
    <property type="entry name" value="Ferritin-like"/>
</dbReference>
<dbReference type="EC" id="1.16.3.2" evidence="6"/>
<comment type="similarity">
    <text evidence="1 6">Belongs to the ferritin family. Prokaryotic subfamily.</text>
</comment>
<comment type="caution">
    <text evidence="8">The sequence shown here is derived from an EMBL/GenBank/DDBJ whole genome shotgun (WGS) entry which is preliminary data.</text>
</comment>
<dbReference type="PANTHER" id="PTHR11431:SF127">
    <property type="entry name" value="BACTERIAL NON-HEME FERRITIN"/>
    <property type="match status" value="1"/>
</dbReference>
<comment type="function">
    <text evidence="6">Iron-storage protein.</text>
</comment>
<dbReference type="Gene3D" id="1.20.1260.10">
    <property type="match status" value="1"/>
</dbReference>
<dbReference type="InterPro" id="IPR001519">
    <property type="entry name" value="Ferritin"/>
</dbReference>
<evidence type="ECO:0000256" key="2">
    <source>
        <dbReference type="ARBA" id="ARBA00022434"/>
    </source>
</evidence>
<protein>
    <recommendedName>
        <fullName evidence="6">Ferritin</fullName>
        <ecNumber evidence="6">1.16.3.2</ecNumber>
    </recommendedName>
</protein>
<comment type="subcellular location">
    <subcellularLocation>
        <location evidence="6">Cytoplasm</location>
    </subcellularLocation>
</comment>
<gene>
    <name evidence="8" type="ORF">LG35_08440</name>
</gene>
<keyword evidence="4" id="KW-0560">Oxidoreductase</keyword>
<reference evidence="8 9" key="1">
    <citation type="submission" date="2014-09" db="EMBL/GenBank/DDBJ databases">
        <title>Alistipes sp. 627, sp. nov., a novel member of the family Rikenellaceae isolated from human faeces.</title>
        <authorList>
            <person name="Shkoporov A.N."/>
            <person name="Chaplin A.V."/>
            <person name="Motuzova O.V."/>
            <person name="Kafarskaia L.I."/>
            <person name="Khokhlova E.V."/>
            <person name="Efimov B.A."/>
        </authorList>
    </citation>
    <scope>NUCLEOTIDE SEQUENCE [LARGE SCALE GENOMIC DNA]</scope>
    <source>
        <strain evidence="8 9">627</strain>
    </source>
</reference>
<comment type="catalytic activity">
    <reaction evidence="6">
        <text>4 Fe(2+) + O2 + 6 H2O = 4 iron(III) oxide-hydroxide + 12 H(+)</text>
        <dbReference type="Rhea" id="RHEA:11972"/>
        <dbReference type="ChEBI" id="CHEBI:15377"/>
        <dbReference type="ChEBI" id="CHEBI:15378"/>
        <dbReference type="ChEBI" id="CHEBI:15379"/>
        <dbReference type="ChEBI" id="CHEBI:29033"/>
        <dbReference type="ChEBI" id="CHEBI:78619"/>
        <dbReference type="EC" id="1.16.3.2"/>
    </reaction>
</comment>
<dbReference type="InterPro" id="IPR041719">
    <property type="entry name" value="Ferritin_prok"/>
</dbReference>
<accession>A0ABR4YHK0</accession>
<dbReference type="CDD" id="cd01055">
    <property type="entry name" value="Nonheme_Ferritin"/>
    <property type="match status" value="1"/>
</dbReference>
<evidence type="ECO:0000256" key="6">
    <source>
        <dbReference type="RuleBase" id="RU361145"/>
    </source>
</evidence>
<name>A0ABR4YHK0_9BACT</name>
<proteinExistence type="inferred from homology"/>
<keyword evidence="2 6" id="KW-0409">Iron storage</keyword>
<organism evidence="8 9">
    <name type="scientific">Alistipes inops</name>
    <dbReference type="NCBI Taxonomy" id="1501391"/>
    <lineage>
        <taxon>Bacteria</taxon>
        <taxon>Pseudomonadati</taxon>
        <taxon>Bacteroidota</taxon>
        <taxon>Bacteroidia</taxon>
        <taxon>Bacteroidales</taxon>
        <taxon>Rikenellaceae</taxon>
        <taxon>Alistipes</taxon>
    </lineage>
</organism>
<dbReference type="Proteomes" id="UP000030889">
    <property type="component" value="Unassembled WGS sequence"/>
</dbReference>
<evidence type="ECO:0000313" key="9">
    <source>
        <dbReference type="Proteomes" id="UP000030889"/>
    </source>
</evidence>
<evidence type="ECO:0000259" key="7">
    <source>
        <dbReference type="PROSITE" id="PS50905"/>
    </source>
</evidence>
<sequence>MKFTKRLTDAFNEQIKAEMWSANLYSSMAIYFQSMGLAGCAHWMKKQAEEELEHANKLIEFGVTRGGEMKISSIDAVPGTWAEPKAVFEHVYKHECHVSELIDNLMDVAIAENDKATQEFLRWFVNEQVEEEENAQAILDKFNVFGVHGLYCVDHDLAKR</sequence>
<evidence type="ECO:0000256" key="1">
    <source>
        <dbReference type="ARBA" id="ARBA00006950"/>
    </source>
</evidence>
<keyword evidence="5 6" id="KW-0408">Iron</keyword>
<evidence type="ECO:0000313" key="8">
    <source>
        <dbReference type="EMBL" id="KHE41597.1"/>
    </source>
</evidence>
<keyword evidence="9" id="KW-1185">Reference proteome</keyword>
<dbReference type="InterPro" id="IPR009040">
    <property type="entry name" value="Ferritin-like_diiron"/>
</dbReference>
<keyword evidence="6" id="KW-0963">Cytoplasm</keyword>
<dbReference type="EMBL" id="JRGF01000010">
    <property type="protein sequence ID" value="KHE41597.1"/>
    <property type="molecule type" value="Genomic_DNA"/>
</dbReference>
<feature type="domain" description="Ferritin-like diiron" evidence="7">
    <location>
        <begin position="1"/>
        <end position="146"/>
    </location>
</feature>
<dbReference type="PANTHER" id="PTHR11431">
    <property type="entry name" value="FERRITIN"/>
    <property type="match status" value="1"/>
</dbReference>
<evidence type="ECO:0000256" key="3">
    <source>
        <dbReference type="ARBA" id="ARBA00022723"/>
    </source>
</evidence>